<dbReference type="Proteomes" id="UP000604825">
    <property type="component" value="Unassembled WGS sequence"/>
</dbReference>
<proteinExistence type="predicted"/>
<comment type="caution">
    <text evidence="2">The sequence shown here is derived from an EMBL/GenBank/DDBJ whole genome shotgun (WGS) entry which is preliminary data.</text>
</comment>
<gene>
    <name evidence="2" type="ORF">NCGR_LOCUS50038</name>
</gene>
<evidence type="ECO:0000313" key="2">
    <source>
        <dbReference type="EMBL" id="CAD6266733.1"/>
    </source>
</evidence>
<accession>A0A811R9M8</accession>
<dbReference type="InterPro" id="IPR037176">
    <property type="entry name" value="Osmotin/thaumatin-like_sf"/>
</dbReference>
<sequence length="90" mass="8881">MASGAAASSVLSLLLLAAFAASARAATFTITNNCGSTVWPAATPVGGGTQLDPGQTWTVDVPVGTQSDRVWGRTGTGVTLNCGGARCPDA</sequence>
<dbReference type="PIRSF" id="PIRSF002703">
    <property type="entry name" value="Thaumatin"/>
    <property type="match status" value="1"/>
</dbReference>
<dbReference type="EMBL" id="CAJGYO010000014">
    <property type="protein sequence ID" value="CAD6266733.1"/>
    <property type="molecule type" value="Genomic_DNA"/>
</dbReference>
<feature type="chain" id="PRO_5032707567" description="Thaumatin-like protein" evidence="1">
    <location>
        <begin position="26"/>
        <end position="90"/>
    </location>
</feature>
<keyword evidence="3" id="KW-1185">Reference proteome</keyword>
<evidence type="ECO:0008006" key="4">
    <source>
        <dbReference type="Google" id="ProtNLM"/>
    </source>
</evidence>
<evidence type="ECO:0000256" key="1">
    <source>
        <dbReference type="SAM" id="SignalP"/>
    </source>
</evidence>
<dbReference type="SUPFAM" id="SSF49870">
    <property type="entry name" value="Osmotin, thaumatin-like protein"/>
    <property type="match status" value="1"/>
</dbReference>
<dbReference type="PANTHER" id="PTHR31048">
    <property type="entry name" value="OS03G0233200 PROTEIN"/>
    <property type="match status" value="1"/>
</dbReference>
<dbReference type="InterPro" id="IPR001938">
    <property type="entry name" value="Thaumatin"/>
</dbReference>
<evidence type="ECO:0000313" key="3">
    <source>
        <dbReference type="Proteomes" id="UP000604825"/>
    </source>
</evidence>
<organism evidence="2 3">
    <name type="scientific">Miscanthus lutarioriparius</name>
    <dbReference type="NCBI Taxonomy" id="422564"/>
    <lineage>
        <taxon>Eukaryota</taxon>
        <taxon>Viridiplantae</taxon>
        <taxon>Streptophyta</taxon>
        <taxon>Embryophyta</taxon>
        <taxon>Tracheophyta</taxon>
        <taxon>Spermatophyta</taxon>
        <taxon>Magnoliopsida</taxon>
        <taxon>Liliopsida</taxon>
        <taxon>Poales</taxon>
        <taxon>Poaceae</taxon>
        <taxon>PACMAD clade</taxon>
        <taxon>Panicoideae</taxon>
        <taxon>Andropogonodae</taxon>
        <taxon>Andropogoneae</taxon>
        <taxon>Saccharinae</taxon>
        <taxon>Miscanthus</taxon>
    </lineage>
</organism>
<feature type="signal peptide" evidence="1">
    <location>
        <begin position="1"/>
        <end position="25"/>
    </location>
</feature>
<dbReference type="PRINTS" id="PR00347">
    <property type="entry name" value="THAUMATIN"/>
</dbReference>
<dbReference type="AlphaFoldDB" id="A0A811R9M8"/>
<reference evidence="2" key="1">
    <citation type="submission" date="2020-10" db="EMBL/GenBank/DDBJ databases">
        <authorList>
            <person name="Han B."/>
            <person name="Lu T."/>
            <person name="Zhao Q."/>
            <person name="Huang X."/>
            <person name="Zhao Y."/>
        </authorList>
    </citation>
    <scope>NUCLEOTIDE SEQUENCE</scope>
</reference>
<dbReference type="PROSITE" id="PS51367">
    <property type="entry name" value="THAUMATIN_2"/>
    <property type="match status" value="1"/>
</dbReference>
<name>A0A811R9M8_9POAL</name>
<dbReference type="OrthoDB" id="622371at2759"/>
<dbReference type="Gene3D" id="2.60.110.10">
    <property type="entry name" value="Thaumatin"/>
    <property type="match status" value="1"/>
</dbReference>
<protein>
    <recommendedName>
        <fullName evidence="4">Thaumatin-like protein</fullName>
    </recommendedName>
</protein>
<keyword evidence="1" id="KW-0732">Signal</keyword>